<comment type="similarity">
    <text evidence="2 6">Belongs to the FKBP-type PPIase family.</text>
</comment>
<dbReference type="GO" id="GO:0003755">
    <property type="term" value="F:peptidyl-prolyl cis-trans isomerase activity"/>
    <property type="evidence" value="ECO:0007669"/>
    <property type="project" value="UniProtKB-EC"/>
</dbReference>
<reference evidence="8 9" key="1">
    <citation type="submission" date="2024-09" db="EMBL/GenBank/DDBJ databases">
        <authorList>
            <person name="Sun Q."/>
            <person name="Mori K."/>
        </authorList>
    </citation>
    <scope>NUCLEOTIDE SEQUENCE [LARGE SCALE GENOMIC DNA]</scope>
    <source>
        <strain evidence="8 9">CECT 8300</strain>
    </source>
</reference>
<dbReference type="EC" id="5.2.1.8" evidence="6"/>
<proteinExistence type="inferred from homology"/>
<feature type="domain" description="PPIase FKBP-type" evidence="7">
    <location>
        <begin position="193"/>
        <end position="276"/>
    </location>
</feature>
<gene>
    <name evidence="8" type="ORF">ACFFU1_12870</name>
</gene>
<dbReference type="PANTHER" id="PTHR43811">
    <property type="entry name" value="FKBP-TYPE PEPTIDYL-PROLYL CIS-TRANS ISOMERASE FKPA"/>
    <property type="match status" value="1"/>
</dbReference>
<keyword evidence="3 5" id="KW-0697">Rotamase</keyword>
<dbReference type="RefSeq" id="WP_336622099.1">
    <property type="nucleotide sequence ID" value="NZ_JAUFQP010000013.1"/>
</dbReference>
<dbReference type="InterPro" id="IPR001179">
    <property type="entry name" value="PPIase_FKBP_dom"/>
</dbReference>
<keyword evidence="4 5" id="KW-0413">Isomerase</keyword>
<evidence type="ECO:0000313" key="8">
    <source>
        <dbReference type="EMBL" id="MFB9105792.1"/>
    </source>
</evidence>
<dbReference type="EMBL" id="JBHMFA010000009">
    <property type="protein sequence ID" value="MFB9105792.1"/>
    <property type="molecule type" value="Genomic_DNA"/>
</dbReference>
<dbReference type="InterPro" id="IPR046357">
    <property type="entry name" value="PPIase_dom_sf"/>
</dbReference>
<keyword evidence="9" id="KW-1185">Reference proteome</keyword>
<dbReference type="Pfam" id="PF00254">
    <property type="entry name" value="FKBP_C"/>
    <property type="match status" value="2"/>
</dbReference>
<organism evidence="8 9">
    <name type="scientific">Algibacter miyuki</name>
    <dbReference type="NCBI Taxonomy" id="1306933"/>
    <lineage>
        <taxon>Bacteria</taxon>
        <taxon>Pseudomonadati</taxon>
        <taxon>Bacteroidota</taxon>
        <taxon>Flavobacteriia</taxon>
        <taxon>Flavobacteriales</taxon>
        <taxon>Flavobacteriaceae</taxon>
        <taxon>Algibacter</taxon>
    </lineage>
</organism>
<protein>
    <recommendedName>
        <fullName evidence="6">Peptidyl-prolyl cis-trans isomerase</fullName>
        <ecNumber evidence="6">5.2.1.8</ecNumber>
    </recommendedName>
</protein>
<dbReference type="Proteomes" id="UP001589590">
    <property type="component" value="Unassembled WGS sequence"/>
</dbReference>
<evidence type="ECO:0000256" key="5">
    <source>
        <dbReference type="PROSITE-ProRule" id="PRU00277"/>
    </source>
</evidence>
<dbReference type="SUPFAM" id="SSF54534">
    <property type="entry name" value="FKBP-like"/>
    <property type="match status" value="2"/>
</dbReference>
<dbReference type="Gene3D" id="3.10.50.40">
    <property type="match status" value="2"/>
</dbReference>
<comment type="catalytic activity">
    <reaction evidence="1 5 6">
        <text>[protein]-peptidylproline (omega=180) = [protein]-peptidylproline (omega=0)</text>
        <dbReference type="Rhea" id="RHEA:16237"/>
        <dbReference type="Rhea" id="RHEA-COMP:10747"/>
        <dbReference type="Rhea" id="RHEA-COMP:10748"/>
        <dbReference type="ChEBI" id="CHEBI:83833"/>
        <dbReference type="ChEBI" id="CHEBI:83834"/>
        <dbReference type="EC" id="5.2.1.8"/>
    </reaction>
</comment>
<evidence type="ECO:0000259" key="7">
    <source>
        <dbReference type="PROSITE" id="PS50059"/>
    </source>
</evidence>
<accession>A0ABV5H1M2</accession>
<comment type="caution">
    <text evidence="8">The sequence shown here is derived from an EMBL/GenBank/DDBJ whole genome shotgun (WGS) entry which is preliminary data.</text>
</comment>
<evidence type="ECO:0000256" key="6">
    <source>
        <dbReference type="RuleBase" id="RU003915"/>
    </source>
</evidence>
<feature type="domain" description="PPIase FKBP-type" evidence="7">
    <location>
        <begin position="68"/>
        <end position="150"/>
    </location>
</feature>
<evidence type="ECO:0000256" key="2">
    <source>
        <dbReference type="ARBA" id="ARBA00006577"/>
    </source>
</evidence>
<name>A0ABV5H1M2_9FLAO</name>
<evidence type="ECO:0000256" key="3">
    <source>
        <dbReference type="ARBA" id="ARBA00023110"/>
    </source>
</evidence>
<evidence type="ECO:0000313" key="9">
    <source>
        <dbReference type="Proteomes" id="UP001589590"/>
    </source>
</evidence>
<evidence type="ECO:0000256" key="1">
    <source>
        <dbReference type="ARBA" id="ARBA00000971"/>
    </source>
</evidence>
<dbReference type="PROSITE" id="PS50059">
    <property type="entry name" value="FKBP_PPIASE"/>
    <property type="match status" value="2"/>
</dbReference>
<evidence type="ECO:0000256" key="4">
    <source>
        <dbReference type="ARBA" id="ARBA00023235"/>
    </source>
</evidence>
<dbReference type="PROSITE" id="PS51257">
    <property type="entry name" value="PROKAR_LIPOPROTEIN"/>
    <property type="match status" value="1"/>
</dbReference>
<dbReference type="PANTHER" id="PTHR43811:SF19">
    <property type="entry name" value="39 KDA FK506-BINDING NUCLEAR PROTEIN"/>
    <property type="match status" value="1"/>
</dbReference>
<sequence>MKNTLLIAITLLFITSCSKTEDVIDYSVENDAEIQAYITDNNIDAEKSTSGLYYIIDEQGTGEKPVLGDRVKVAYKGYLTDGSVFENNTEGYDTYLDNLIYGWLEGLQYFNEGGTGTLIIPAHLGYGSRSTDDIPAGSVIIFDIELIYVNYKTENDQQIVQYLEDNDLTAEKSDSGLYYIIEEEGTGDQPTQTDNVTVAYEGYYTDEESFDSSDASGVSFDLNQVIAGWTEGITYFKEGGSGKLLIPAHLAYGNYYYNGIPAGSVLIFDIDLISVN</sequence>